<dbReference type="NCBIfam" id="TIGR01419">
    <property type="entry name" value="nitro_reg_IIA"/>
    <property type="match status" value="1"/>
</dbReference>
<feature type="domain" description="PTS EIIA type-2" evidence="1">
    <location>
        <begin position="5"/>
        <end position="149"/>
    </location>
</feature>
<dbReference type="SUPFAM" id="SSF55804">
    <property type="entry name" value="Phoshotransferase/anion transport protein"/>
    <property type="match status" value="1"/>
</dbReference>
<dbReference type="InterPro" id="IPR006320">
    <property type="entry name" value="PTS_Nitro_regul"/>
</dbReference>
<evidence type="ECO:0000259" key="1">
    <source>
        <dbReference type="PROSITE" id="PS51094"/>
    </source>
</evidence>
<dbReference type="Gene3D" id="3.40.930.10">
    <property type="entry name" value="Mannitol-specific EII, Chain A"/>
    <property type="match status" value="1"/>
</dbReference>
<name>A0ABP8UVB8_9GAMM</name>
<evidence type="ECO:0000313" key="2">
    <source>
        <dbReference type="EMBL" id="GAA4647775.1"/>
    </source>
</evidence>
<dbReference type="CDD" id="cd00211">
    <property type="entry name" value="PTS_IIA_fru"/>
    <property type="match status" value="1"/>
</dbReference>
<dbReference type="PANTHER" id="PTHR47738">
    <property type="entry name" value="PTS SYSTEM FRUCTOSE-LIKE EIIA COMPONENT-RELATED"/>
    <property type="match status" value="1"/>
</dbReference>
<dbReference type="PROSITE" id="PS51094">
    <property type="entry name" value="PTS_EIIA_TYPE_2"/>
    <property type="match status" value="1"/>
</dbReference>
<dbReference type="EMBL" id="BAABFL010000003">
    <property type="protein sequence ID" value="GAA4647775.1"/>
    <property type="molecule type" value="Genomic_DNA"/>
</dbReference>
<dbReference type="RefSeq" id="WP_345192613.1">
    <property type="nucleotide sequence ID" value="NZ_BAABFL010000003.1"/>
</dbReference>
<protein>
    <submittedName>
        <fullName evidence="2">PTS IIA-like nitrogen regulatory protein PtsN</fullName>
    </submittedName>
</protein>
<gene>
    <name evidence="2" type="primary">ptsN</name>
    <name evidence="2" type="ORF">GCM10023116_00370</name>
</gene>
<sequence length="150" mass="16564">MSIRKILLPEHALCGVQGGSKKRTLEYIANLIGQHDPVIDAKDLFNCLVTREKLGSTGLGNGVAIPHCRLASCKKPAAVFLQLAEPIDFDAIDRHPVDLIFALVVPDNSINEHLELLKKLAEKFSNPTLCESLRKAESSEMLYQLITCEE</sequence>
<dbReference type="InterPro" id="IPR002178">
    <property type="entry name" value="PTS_EIIA_type-2_dom"/>
</dbReference>
<dbReference type="Pfam" id="PF00359">
    <property type="entry name" value="PTS_EIIA_2"/>
    <property type="match status" value="1"/>
</dbReference>
<evidence type="ECO:0000313" key="3">
    <source>
        <dbReference type="Proteomes" id="UP001500604"/>
    </source>
</evidence>
<proteinExistence type="predicted"/>
<accession>A0ABP8UVB8</accession>
<keyword evidence="3" id="KW-1185">Reference proteome</keyword>
<comment type="caution">
    <text evidence="2">The sequence shown here is derived from an EMBL/GenBank/DDBJ whole genome shotgun (WGS) entry which is preliminary data.</text>
</comment>
<dbReference type="InterPro" id="IPR016152">
    <property type="entry name" value="PTrfase/Anion_transptr"/>
</dbReference>
<organism evidence="2 3">
    <name type="scientific">Kistimonas scapharcae</name>
    <dbReference type="NCBI Taxonomy" id="1036133"/>
    <lineage>
        <taxon>Bacteria</taxon>
        <taxon>Pseudomonadati</taxon>
        <taxon>Pseudomonadota</taxon>
        <taxon>Gammaproteobacteria</taxon>
        <taxon>Oceanospirillales</taxon>
        <taxon>Endozoicomonadaceae</taxon>
        <taxon>Kistimonas</taxon>
    </lineage>
</organism>
<dbReference type="InterPro" id="IPR051541">
    <property type="entry name" value="PTS_SugarTrans_NitroReg"/>
</dbReference>
<dbReference type="PANTHER" id="PTHR47738:SF1">
    <property type="entry name" value="NITROGEN REGULATORY PROTEIN"/>
    <property type="match status" value="1"/>
</dbReference>
<dbReference type="Proteomes" id="UP001500604">
    <property type="component" value="Unassembled WGS sequence"/>
</dbReference>
<reference evidence="3" key="1">
    <citation type="journal article" date="2019" name="Int. J. Syst. Evol. Microbiol.">
        <title>The Global Catalogue of Microorganisms (GCM) 10K type strain sequencing project: providing services to taxonomists for standard genome sequencing and annotation.</title>
        <authorList>
            <consortium name="The Broad Institute Genomics Platform"/>
            <consortium name="The Broad Institute Genome Sequencing Center for Infectious Disease"/>
            <person name="Wu L."/>
            <person name="Ma J."/>
        </authorList>
    </citation>
    <scope>NUCLEOTIDE SEQUENCE [LARGE SCALE GENOMIC DNA]</scope>
    <source>
        <strain evidence="3">JCM 17805</strain>
    </source>
</reference>